<dbReference type="AlphaFoldDB" id="A0AAJ3DZK9"/>
<reference evidence="1" key="2">
    <citation type="submission" date="2020-04" db="EMBL/GenBank/DDBJ databases">
        <title>Global-level population genomics supports evidence of horizontal gene transfer on evolution of Rhizobia in Lentils.</title>
        <authorList>
            <person name="Gai Y."/>
            <person name="Cook D."/>
            <person name="Riely B."/>
        </authorList>
    </citation>
    <scope>NUCLEOTIDE SEQUENCE</scope>
    <source>
        <strain evidence="1">TLR9</strain>
    </source>
</reference>
<reference evidence="2 3" key="1">
    <citation type="submission" date="2019-03" db="EMBL/GenBank/DDBJ databases">
        <title>Genomic Encyclopedia of Type Strains, Phase IV (KMG-V): Genome sequencing to study the core and pangenomes of soil and plant-associated prokaryotes.</title>
        <authorList>
            <person name="Whitman W."/>
        </authorList>
    </citation>
    <scope>NUCLEOTIDE SEQUENCE [LARGE SCALE GENOMIC DNA]</scope>
    <source>
        <strain evidence="2 3">FB403</strain>
    </source>
</reference>
<dbReference type="Proteomes" id="UP000295021">
    <property type="component" value="Unassembled WGS sequence"/>
</dbReference>
<gene>
    <name evidence="2" type="ORF">EV131_104469</name>
    <name evidence="1" type="ORF">HFO74_04390</name>
</gene>
<organism evidence="2 3">
    <name type="scientific">Rhizobium laguerreae</name>
    <dbReference type="NCBI Taxonomy" id="1076926"/>
    <lineage>
        <taxon>Bacteria</taxon>
        <taxon>Pseudomonadati</taxon>
        <taxon>Pseudomonadota</taxon>
        <taxon>Alphaproteobacteria</taxon>
        <taxon>Hyphomicrobiales</taxon>
        <taxon>Rhizobiaceae</taxon>
        <taxon>Rhizobium/Agrobacterium group</taxon>
        <taxon>Rhizobium</taxon>
    </lineage>
</organism>
<dbReference type="GeneID" id="67486319"/>
<dbReference type="EMBL" id="JAAXQQ010000001">
    <property type="protein sequence ID" value="MBY3062682.1"/>
    <property type="molecule type" value="Genomic_DNA"/>
</dbReference>
<dbReference type="Proteomes" id="UP000758022">
    <property type="component" value="Unassembled WGS sequence"/>
</dbReference>
<accession>A0AAJ3DZK9</accession>
<proteinExistence type="predicted"/>
<evidence type="ECO:0000313" key="3">
    <source>
        <dbReference type="Proteomes" id="UP000295021"/>
    </source>
</evidence>
<dbReference type="EMBL" id="SMBI01000004">
    <property type="protein sequence ID" value="TCU26318.1"/>
    <property type="molecule type" value="Genomic_DNA"/>
</dbReference>
<name>A0AAJ3DZK9_9HYPH</name>
<protein>
    <submittedName>
        <fullName evidence="2">Uncharacterized protein</fullName>
    </submittedName>
</protein>
<evidence type="ECO:0000313" key="1">
    <source>
        <dbReference type="EMBL" id="MBY3062682.1"/>
    </source>
</evidence>
<evidence type="ECO:0000313" key="2">
    <source>
        <dbReference type="EMBL" id="TCU26318.1"/>
    </source>
</evidence>
<comment type="caution">
    <text evidence="2">The sequence shown here is derived from an EMBL/GenBank/DDBJ whole genome shotgun (WGS) entry which is preliminary data.</text>
</comment>
<dbReference type="RefSeq" id="WP_131640100.1">
    <property type="nucleotide sequence ID" value="NZ_CP088090.1"/>
</dbReference>
<sequence>MAWPATKRLQARPHGRNGAVIASVSFFARHGREPGSELAAGLAAASILREHGDDSTTISRGEYHPVIYG</sequence>